<feature type="region of interest" description="Disordered" evidence="2">
    <location>
        <begin position="290"/>
        <end position="320"/>
    </location>
</feature>
<evidence type="ECO:0000313" key="4">
    <source>
        <dbReference type="EMBL" id="KAH0535940.1"/>
    </source>
</evidence>
<dbReference type="SUPFAM" id="SSF54160">
    <property type="entry name" value="Chromo domain-like"/>
    <property type="match status" value="1"/>
</dbReference>
<keyword evidence="5" id="KW-1185">Reference proteome</keyword>
<accession>A0A9P8L0B7</accession>
<protein>
    <recommendedName>
        <fullName evidence="3">Chromo domain-containing protein</fullName>
    </recommendedName>
</protein>
<dbReference type="InterPro" id="IPR023780">
    <property type="entry name" value="Chromo_domain"/>
</dbReference>
<evidence type="ECO:0000256" key="1">
    <source>
        <dbReference type="ARBA" id="ARBA00011353"/>
    </source>
</evidence>
<feature type="region of interest" description="Disordered" evidence="2">
    <location>
        <begin position="229"/>
        <end position="249"/>
    </location>
</feature>
<dbReference type="Gene3D" id="2.40.50.40">
    <property type="match status" value="1"/>
</dbReference>
<sequence>MRVADLVHRQDPSNDPPRQNRHYHRSSEIIESAEPSPQTDSSVPLAWKRALPEPLSQSASEKVHYPSSFLVQRGDWVVRLREGDLSAIPHQDITDIWDGPFQILEGPDPKNGHVQLHFPSESKAIRTTDTRRLRIVHPVPQMPSRGIFHPEKGTSIYVDKIDPKPKSKKAKTMFIVDRLRGQRMLPGGKLEYLVHWAGWPSEDDTWESSRGLPTSVLDEYEKANPTCIRHRRPTQTPNSGRRKPLLPLNESNQGAIAIVTTSEEEETLPVLGLKRTRKRKIAVAAVPSAAGIGDGRPLAGPYKDRRRRTRNSGFIEDLGA</sequence>
<dbReference type="GO" id="GO:0006338">
    <property type="term" value="P:chromatin remodeling"/>
    <property type="evidence" value="ECO:0007669"/>
    <property type="project" value="UniProtKB-ARBA"/>
</dbReference>
<dbReference type="OrthoDB" id="3438474at2759"/>
<organism evidence="4 5">
    <name type="scientific">Glutinoglossum americanum</name>
    <dbReference type="NCBI Taxonomy" id="1670608"/>
    <lineage>
        <taxon>Eukaryota</taxon>
        <taxon>Fungi</taxon>
        <taxon>Dikarya</taxon>
        <taxon>Ascomycota</taxon>
        <taxon>Pezizomycotina</taxon>
        <taxon>Geoglossomycetes</taxon>
        <taxon>Geoglossales</taxon>
        <taxon>Geoglossaceae</taxon>
        <taxon>Glutinoglossum</taxon>
    </lineage>
</organism>
<dbReference type="InterPro" id="IPR016197">
    <property type="entry name" value="Chromo-like_dom_sf"/>
</dbReference>
<gene>
    <name evidence="4" type="ORF">FGG08_007160</name>
</gene>
<evidence type="ECO:0000259" key="3">
    <source>
        <dbReference type="PROSITE" id="PS50013"/>
    </source>
</evidence>
<dbReference type="InterPro" id="IPR000953">
    <property type="entry name" value="Chromo/chromo_shadow_dom"/>
</dbReference>
<dbReference type="Proteomes" id="UP000698800">
    <property type="component" value="Unassembled WGS sequence"/>
</dbReference>
<evidence type="ECO:0000256" key="2">
    <source>
        <dbReference type="SAM" id="MobiDB-lite"/>
    </source>
</evidence>
<dbReference type="Pfam" id="PF00385">
    <property type="entry name" value="Chromo"/>
    <property type="match status" value="1"/>
</dbReference>
<dbReference type="SMART" id="SM00298">
    <property type="entry name" value="CHROMO"/>
    <property type="match status" value="1"/>
</dbReference>
<evidence type="ECO:0000313" key="5">
    <source>
        <dbReference type="Proteomes" id="UP000698800"/>
    </source>
</evidence>
<dbReference type="EMBL" id="JAGHQL010000254">
    <property type="protein sequence ID" value="KAH0535940.1"/>
    <property type="molecule type" value="Genomic_DNA"/>
</dbReference>
<proteinExistence type="predicted"/>
<name>A0A9P8L0B7_9PEZI</name>
<comment type="subunit">
    <text evidence="1">Component of the NuA4 histone acetyltransferase complex.</text>
</comment>
<dbReference type="CDD" id="cd00024">
    <property type="entry name" value="CD_CSD"/>
    <property type="match status" value="1"/>
</dbReference>
<feature type="compositionally biased region" description="Basic and acidic residues" evidence="2">
    <location>
        <begin position="1"/>
        <end position="12"/>
    </location>
</feature>
<feature type="region of interest" description="Disordered" evidence="2">
    <location>
        <begin position="1"/>
        <end position="45"/>
    </location>
</feature>
<feature type="domain" description="Chromo" evidence="3">
    <location>
        <begin position="174"/>
        <end position="212"/>
    </location>
</feature>
<dbReference type="AlphaFoldDB" id="A0A9P8L0B7"/>
<dbReference type="PROSITE" id="PS50013">
    <property type="entry name" value="CHROMO_2"/>
    <property type="match status" value="1"/>
</dbReference>
<reference evidence="4" key="1">
    <citation type="submission" date="2021-03" db="EMBL/GenBank/DDBJ databases">
        <title>Comparative genomics and phylogenomic investigation of the class Geoglossomycetes provide insights into ecological specialization and systematics.</title>
        <authorList>
            <person name="Melie T."/>
            <person name="Pirro S."/>
            <person name="Miller A.N."/>
            <person name="Quandt A."/>
        </authorList>
    </citation>
    <scope>NUCLEOTIDE SEQUENCE</scope>
    <source>
        <strain evidence="4">GBOQ0MN5Z8</strain>
    </source>
</reference>
<comment type="caution">
    <text evidence="4">The sequence shown here is derived from an EMBL/GenBank/DDBJ whole genome shotgun (WGS) entry which is preliminary data.</text>
</comment>